<keyword evidence="2" id="KW-1185">Reference proteome</keyword>
<organism evidence="1 2">
    <name type="scientific">Acaryochloris marina (strain MBIC 11017)</name>
    <dbReference type="NCBI Taxonomy" id="329726"/>
    <lineage>
        <taxon>Bacteria</taxon>
        <taxon>Bacillati</taxon>
        <taxon>Cyanobacteriota</taxon>
        <taxon>Cyanophyceae</taxon>
        <taxon>Acaryochloridales</taxon>
        <taxon>Acaryochloridaceae</taxon>
        <taxon>Acaryochloris</taxon>
    </lineage>
</organism>
<dbReference type="STRING" id="329726.AM1_1241"/>
<dbReference type="KEGG" id="amr:AM1_1241"/>
<evidence type="ECO:0000313" key="1">
    <source>
        <dbReference type="EMBL" id="ABW26278.1"/>
    </source>
</evidence>
<evidence type="ECO:0000313" key="2">
    <source>
        <dbReference type="Proteomes" id="UP000000268"/>
    </source>
</evidence>
<protein>
    <submittedName>
        <fullName evidence="1">Uncharacterized protein</fullName>
    </submittedName>
</protein>
<name>B0C418_ACAM1</name>
<dbReference type="AlphaFoldDB" id="B0C418"/>
<sequence length="37" mass="4104">MPAPPLMVSARLLPETVSFPPPVLIRIWEPVTSARPH</sequence>
<accession>B0C418</accession>
<dbReference type="EMBL" id="CP000828">
    <property type="protein sequence ID" value="ABW26278.1"/>
    <property type="molecule type" value="Genomic_DNA"/>
</dbReference>
<reference evidence="1 2" key="1">
    <citation type="journal article" date="2008" name="Proc. Natl. Acad. Sci. U.S.A.">
        <title>Niche adaptation and genome expansion in the chlorophyll d-producing cyanobacterium Acaryochloris marina.</title>
        <authorList>
            <person name="Swingley W.D."/>
            <person name="Chen M."/>
            <person name="Cheung P.C."/>
            <person name="Conrad A.L."/>
            <person name="Dejesa L.C."/>
            <person name="Hao J."/>
            <person name="Honchak B.M."/>
            <person name="Karbach L.E."/>
            <person name="Kurdoglu A."/>
            <person name="Lahiri S."/>
            <person name="Mastrian S.D."/>
            <person name="Miyashita H."/>
            <person name="Page L."/>
            <person name="Ramakrishna P."/>
            <person name="Satoh S."/>
            <person name="Sattley W.M."/>
            <person name="Shimada Y."/>
            <person name="Taylor H.L."/>
            <person name="Tomo T."/>
            <person name="Tsuchiya T."/>
            <person name="Wang Z.T."/>
            <person name="Raymond J."/>
            <person name="Mimuro M."/>
            <person name="Blankenship R.E."/>
            <person name="Touchman J.W."/>
        </authorList>
    </citation>
    <scope>NUCLEOTIDE SEQUENCE [LARGE SCALE GENOMIC DNA]</scope>
    <source>
        <strain evidence="2">MBIC 11017</strain>
    </source>
</reference>
<gene>
    <name evidence="1" type="ordered locus">AM1_1241</name>
</gene>
<dbReference type="HOGENOM" id="CLU_3338720_0_0_3"/>
<proteinExistence type="predicted"/>
<dbReference type="Proteomes" id="UP000000268">
    <property type="component" value="Chromosome"/>
</dbReference>